<dbReference type="CDD" id="cd00099">
    <property type="entry name" value="IgV"/>
    <property type="match status" value="1"/>
</dbReference>
<feature type="signal peptide" evidence="3">
    <location>
        <begin position="1"/>
        <end position="19"/>
    </location>
</feature>
<dbReference type="InterPro" id="IPR013783">
    <property type="entry name" value="Ig-like_fold"/>
</dbReference>
<dbReference type="Proteomes" id="UP000518266">
    <property type="component" value="Unassembled WGS sequence"/>
</dbReference>
<dbReference type="InterPro" id="IPR007110">
    <property type="entry name" value="Ig-like_dom"/>
</dbReference>
<name>A0A7J5YAD5_DISMA</name>
<dbReference type="Gene3D" id="2.60.40.10">
    <property type="entry name" value="Immunoglobulins"/>
    <property type="match status" value="1"/>
</dbReference>
<feature type="compositionally biased region" description="Polar residues" evidence="1">
    <location>
        <begin position="217"/>
        <end position="234"/>
    </location>
</feature>
<dbReference type="EMBL" id="JAAKFY010000014">
    <property type="protein sequence ID" value="KAF3846380.1"/>
    <property type="molecule type" value="Genomic_DNA"/>
</dbReference>
<dbReference type="OrthoDB" id="9905432at2759"/>
<protein>
    <recommendedName>
        <fullName evidence="4">Ig-like domain-containing protein</fullName>
    </recommendedName>
</protein>
<keyword evidence="3" id="KW-0732">Signal</keyword>
<keyword evidence="2" id="KW-0812">Transmembrane</keyword>
<dbReference type="SMART" id="SM00409">
    <property type="entry name" value="IG"/>
    <property type="match status" value="1"/>
</dbReference>
<feature type="compositionally biased region" description="Basic and acidic residues" evidence="1">
    <location>
        <begin position="203"/>
        <end position="215"/>
    </location>
</feature>
<dbReference type="InterPro" id="IPR039089">
    <property type="entry name" value="IGSF6"/>
</dbReference>
<dbReference type="InterPro" id="IPR003599">
    <property type="entry name" value="Ig_sub"/>
</dbReference>
<keyword evidence="6" id="KW-1185">Reference proteome</keyword>
<reference evidence="5 6" key="1">
    <citation type="submission" date="2020-03" db="EMBL/GenBank/DDBJ databases">
        <title>Dissostichus mawsoni Genome sequencing and assembly.</title>
        <authorList>
            <person name="Park H."/>
        </authorList>
    </citation>
    <scope>NUCLEOTIDE SEQUENCE [LARGE SCALE GENOMIC DNA]</scope>
    <source>
        <strain evidence="5">DM0001</strain>
        <tissue evidence="5">Muscle</tissue>
    </source>
</reference>
<evidence type="ECO:0000256" key="1">
    <source>
        <dbReference type="SAM" id="MobiDB-lite"/>
    </source>
</evidence>
<evidence type="ECO:0000259" key="4">
    <source>
        <dbReference type="PROSITE" id="PS50835"/>
    </source>
</evidence>
<dbReference type="SUPFAM" id="SSF48726">
    <property type="entry name" value="Immunoglobulin"/>
    <property type="match status" value="1"/>
</dbReference>
<dbReference type="InterPro" id="IPR013106">
    <property type="entry name" value="Ig_V-set"/>
</dbReference>
<proteinExistence type="predicted"/>
<dbReference type="Pfam" id="PF07686">
    <property type="entry name" value="V-set"/>
    <property type="match status" value="1"/>
</dbReference>
<accession>A0A7J5YAD5</accession>
<keyword evidence="2" id="KW-0472">Membrane</keyword>
<dbReference type="PANTHER" id="PTHR15297">
    <property type="entry name" value="IMMUNOGLOBULIN SUPERFAMILY MEMBER 6"/>
    <property type="match status" value="1"/>
</dbReference>
<keyword evidence="2" id="KW-1133">Transmembrane helix</keyword>
<dbReference type="AlphaFoldDB" id="A0A7J5YAD5"/>
<evidence type="ECO:0000313" key="5">
    <source>
        <dbReference type="EMBL" id="KAF3846380.1"/>
    </source>
</evidence>
<dbReference type="InterPro" id="IPR036179">
    <property type="entry name" value="Ig-like_dom_sf"/>
</dbReference>
<sequence>MDRLFCFSLLLTYLPVTKSTECLSQPNKMIWRKTGQNVFLKCSLSSNCLAKKGLQFEWFAFKENVHLPLNVSKNPHKYSLDKASLNIKSLHTNESGIYYCAVFSGYKAPGTPGSTYVALGTTLVVTEYISPLVRHILLWLSFALLAIYSLAIVPLILKKCGCKTSVCRKRGETDKVTPGEKHSFKRTHFRDVLQEMYSKRNLEKGVKAENKKRSQAEAPSTEFNSSTDDIYQNV</sequence>
<feature type="chain" id="PRO_5029687392" description="Ig-like domain-containing protein" evidence="3">
    <location>
        <begin position="20"/>
        <end position="234"/>
    </location>
</feature>
<feature type="domain" description="Ig-like" evidence="4">
    <location>
        <begin position="15"/>
        <end position="118"/>
    </location>
</feature>
<organism evidence="5 6">
    <name type="scientific">Dissostichus mawsoni</name>
    <name type="common">Antarctic cod</name>
    <dbReference type="NCBI Taxonomy" id="36200"/>
    <lineage>
        <taxon>Eukaryota</taxon>
        <taxon>Metazoa</taxon>
        <taxon>Chordata</taxon>
        <taxon>Craniata</taxon>
        <taxon>Vertebrata</taxon>
        <taxon>Euteleostomi</taxon>
        <taxon>Actinopterygii</taxon>
        <taxon>Neopterygii</taxon>
        <taxon>Teleostei</taxon>
        <taxon>Neoteleostei</taxon>
        <taxon>Acanthomorphata</taxon>
        <taxon>Eupercaria</taxon>
        <taxon>Perciformes</taxon>
        <taxon>Notothenioidei</taxon>
        <taxon>Nototheniidae</taxon>
        <taxon>Dissostichus</taxon>
    </lineage>
</organism>
<dbReference type="PROSITE" id="PS50835">
    <property type="entry name" value="IG_LIKE"/>
    <property type="match status" value="1"/>
</dbReference>
<dbReference type="PANTHER" id="PTHR15297:SF2">
    <property type="entry name" value="IMMUNOGLOBULIN SUPERFAMILY MEMBER 6"/>
    <property type="match status" value="1"/>
</dbReference>
<feature type="transmembrane region" description="Helical" evidence="2">
    <location>
        <begin position="136"/>
        <end position="157"/>
    </location>
</feature>
<feature type="region of interest" description="Disordered" evidence="1">
    <location>
        <begin position="203"/>
        <end position="234"/>
    </location>
</feature>
<evidence type="ECO:0000256" key="3">
    <source>
        <dbReference type="SAM" id="SignalP"/>
    </source>
</evidence>
<comment type="caution">
    <text evidence="5">The sequence shown here is derived from an EMBL/GenBank/DDBJ whole genome shotgun (WGS) entry which is preliminary data.</text>
</comment>
<evidence type="ECO:0000313" key="6">
    <source>
        <dbReference type="Proteomes" id="UP000518266"/>
    </source>
</evidence>
<evidence type="ECO:0000256" key="2">
    <source>
        <dbReference type="SAM" id="Phobius"/>
    </source>
</evidence>
<gene>
    <name evidence="5" type="ORF">F7725_003458</name>
</gene>